<feature type="compositionally biased region" description="Basic and acidic residues" evidence="1">
    <location>
        <begin position="367"/>
        <end position="377"/>
    </location>
</feature>
<evidence type="ECO:0000313" key="3">
    <source>
        <dbReference type="EMBL" id="KAG6681104.1"/>
    </source>
</evidence>
<reference evidence="3" key="1">
    <citation type="submission" date="2021-01" db="EMBL/GenBank/DDBJ databases">
        <authorList>
            <person name="Lovell J.T."/>
            <person name="Bentley N."/>
            <person name="Bhattarai G."/>
            <person name="Jenkins J.W."/>
            <person name="Sreedasyam A."/>
            <person name="Alarcon Y."/>
            <person name="Bock C."/>
            <person name="Boston L."/>
            <person name="Carlson J."/>
            <person name="Cervantes K."/>
            <person name="Clermont K."/>
            <person name="Krom N."/>
            <person name="Kubenka K."/>
            <person name="Mamidi S."/>
            <person name="Mattison C."/>
            <person name="Monteros M."/>
            <person name="Pisani C."/>
            <person name="Plott C."/>
            <person name="Rajasekar S."/>
            <person name="Rhein H.S."/>
            <person name="Rohla C."/>
            <person name="Song M."/>
            <person name="Hilaire R.S."/>
            <person name="Shu S."/>
            <person name="Wells L."/>
            <person name="Wang X."/>
            <person name="Webber J."/>
            <person name="Heerema R.J."/>
            <person name="Klein P."/>
            <person name="Conner P."/>
            <person name="Grauke L."/>
            <person name="Grimwood J."/>
            <person name="Schmutz J."/>
            <person name="Randall J.J."/>
        </authorList>
    </citation>
    <scope>NUCLEOTIDE SEQUENCE</scope>
    <source>
        <tissue evidence="3">Leaf</tissue>
    </source>
</reference>
<evidence type="ECO:0000259" key="2">
    <source>
        <dbReference type="Pfam" id="PF14383"/>
    </source>
</evidence>
<feature type="compositionally biased region" description="Basic residues" evidence="1">
    <location>
        <begin position="290"/>
        <end position="304"/>
    </location>
</feature>
<feature type="region of interest" description="Disordered" evidence="1">
    <location>
        <begin position="163"/>
        <end position="267"/>
    </location>
</feature>
<accession>A0A922DBT1</accession>
<feature type="region of interest" description="Disordered" evidence="1">
    <location>
        <begin position="357"/>
        <end position="377"/>
    </location>
</feature>
<feature type="region of interest" description="Disordered" evidence="1">
    <location>
        <begin position="282"/>
        <end position="322"/>
    </location>
</feature>
<name>A0A922DBT1_CARIL</name>
<feature type="domain" description="DUF3741" evidence="2">
    <location>
        <begin position="82"/>
        <end position="97"/>
    </location>
</feature>
<comment type="caution">
    <text evidence="3">The sequence shown here is derived from an EMBL/GenBank/DDBJ whole genome shotgun (WGS) entry which is preliminary data.</text>
</comment>
<dbReference type="Proteomes" id="UP000811246">
    <property type="component" value="Chromosome 13"/>
</dbReference>
<feature type="compositionally biased region" description="Basic and acidic residues" evidence="1">
    <location>
        <begin position="167"/>
        <end position="177"/>
    </location>
</feature>
<evidence type="ECO:0000256" key="1">
    <source>
        <dbReference type="SAM" id="MobiDB-lite"/>
    </source>
</evidence>
<evidence type="ECO:0000313" key="4">
    <source>
        <dbReference type="Proteomes" id="UP000811246"/>
    </source>
</evidence>
<proteinExistence type="predicted"/>
<gene>
    <name evidence="3" type="ORF">I3842_13G075100</name>
</gene>
<protein>
    <recommendedName>
        <fullName evidence="2">DUF3741 domain-containing protein</fullName>
    </recommendedName>
</protein>
<dbReference type="PANTHER" id="PTHR35499:SF1">
    <property type="entry name" value="DUF3741 DOMAIN-CONTAINING PROTEIN"/>
    <property type="match status" value="1"/>
</dbReference>
<dbReference type="PANTHER" id="PTHR35499">
    <property type="entry name" value="OS05G0128300 PROTEIN"/>
    <property type="match status" value="1"/>
</dbReference>
<dbReference type="EMBL" id="CM031837">
    <property type="protein sequence ID" value="KAG6681104.1"/>
    <property type="molecule type" value="Genomic_DNA"/>
</dbReference>
<sequence length="458" mass="51484">MRLLSYSPSYSSSSSTTTTFDATMCNSKSATAGCLAGILRRILCSGNLPTHPSDQIVEADSVVVYEKDREFKDKDKIETAATPGIVARLMGLESMPEINWMNSRSNPDSVSRSRSMNSADHLAGFDPMQEQHRRVKSTLSFREMPTFLELENEKFLVLSFENGGRSTELRSRGRRSDLGFGESTQRRAERCKKMENKTEGVSQKKKTKKKIDNNKEDQEDEKVLDNLNEQEKRSKSISDKAIEKAGNNGKAEGSTITPPSKRTNEKRQIAVETVKTSISSNHGEVINGWKPRKKKKKKKKKKKLSPCVVQKAEPECSSEDSSPVSVLDFGHFLTDRVIPTSEEDSCLAESKSRRKLSSGLENYRQSPRKDNNLIGDEQRTQKIEGQYDGTKQKECQSLNYENLWGEILRLTGAELVVSNWVCRETWKHEDFEGIGVNFEVGILDQLLDEVVGQLAGLP</sequence>
<dbReference type="Pfam" id="PF14383">
    <property type="entry name" value="VARLMGL"/>
    <property type="match status" value="1"/>
</dbReference>
<feature type="compositionally biased region" description="Basic and acidic residues" evidence="1">
    <location>
        <begin position="210"/>
        <end position="243"/>
    </location>
</feature>
<feature type="compositionally biased region" description="Basic and acidic residues" evidence="1">
    <location>
        <begin position="184"/>
        <end position="198"/>
    </location>
</feature>
<dbReference type="AlphaFoldDB" id="A0A922DBT1"/>
<dbReference type="InterPro" id="IPR032795">
    <property type="entry name" value="DUF3741-assoc"/>
</dbReference>
<organism evidence="3 4">
    <name type="scientific">Carya illinoinensis</name>
    <name type="common">Pecan</name>
    <dbReference type="NCBI Taxonomy" id="32201"/>
    <lineage>
        <taxon>Eukaryota</taxon>
        <taxon>Viridiplantae</taxon>
        <taxon>Streptophyta</taxon>
        <taxon>Embryophyta</taxon>
        <taxon>Tracheophyta</taxon>
        <taxon>Spermatophyta</taxon>
        <taxon>Magnoliopsida</taxon>
        <taxon>eudicotyledons</taxon>
        <taxon>Gunneridae</taxon>
        <taxon>Pentapetalae</taxon>
        <taxon>rosids</taxon>
        <taxon>fabids</taxon>
        <taxon>Fagales</taxon>
        <taxon>Juglandaceae</taxon>
        <taxon>Carya</taxon>
    </lineage>
</organism>